<gene>
    <name evidence="13" type="ORF">EV688_103201</name>
</gene>
<feature type="binding site" description="axial binding residue" evidence="11">
    <location>
        <position position="315"/>
    </location>
    <ligand>
        <name>heme</name>
        <dbReference type="ChEBI" id="CHEBI:30413"/>
        <label>4</label>
    </ligand>
    <ligandPart>
        <name>Fe</name>
        <dbReference type="ChEBI" id="CHEBI:18248"/>
    </ligandPart>
</feature>
<evidence type="ECO:0000256" key="12">
    <source>
        <dbReference type="SAM" id="SignalP"/>
    </source>
</evidence>
<feature type="binding site" description="covalent" evidence="10">
    <location>
        <position position="314"/>
    </location>
    <ligand>
        <name>heme</name>
        <dbReference type="ChEBI" id="CHEBI:30413"/>
        <label>4</label>
    </ligand>
</feature>
<comment type="caution">
    <text evidence="13">The sequence shown here is derived from an EMBL/GenBank/DDBJ whole genome shotgun (WGS) entry which is preliminary data.</text>
</comment>
<evidence type="ECO:0000256" key="9">
    <source>
        <dbReference type="PIRNR" id="PIRNR000017"/>
    </source>
</evidence>
<feature type="binding site" description="axial binding residue" evidence="11">
    <location>
        <position position="240"/>
    </location>
    <ligand>
        <name>heme</name>
        <dbReference type="ChEBI" id="CHEBI:30413"/>
        <label>3</label>
    </ligand>
    <ligandPart>
        <name>Fe</name>
        <dbReference type="ChEBI" id="CHEBI:18248"/>
    </ligandPart>
</feature>
<evidence type="ECO:0000256" key="6">
    <source>
        <dbReference type="ARBA" id="ARBA00022723"/>
    </source>
</evidence>
<accession>A0A4R2L0H7</accession>
<dbReference type="GO" id="GO:0019684">
    <property type="term" value="P:photosynthesis, light reaction"/>
    <property type="evidence" value="ECO:0007669"/>
    <property type="project" value="InterPro"/>
</dbReference>
<dbReference type="GO" id="GO:0030077">
    <property type="term" value="C:plasma membrane light-harvesting complex"/>
    <property type="evidence" value="ECO:0007669"/>
    <property type="project" value="InterPro"/>
</dbReference>
<feature type="binding site" description="covalent" evidence="10">
    <location>
        <position position="109"/>
    </location>
    <ligand>
        <name>heme</name>
        <dbReference type="ChEBI" id="CHEBI:30413"/>
        <label>1</label>
    </ligand>
</feature>
<feature type="binding site" description="covalent" evidence="10">
    <location>
        <position position="251"/>
    </location>
    <ligand>
        <name>heme</name>
        <dbReference type="ChEBI" id="CHEBI:30413"/>
        <label>3</label>
    </ligand>
</feature>
<sequence>MKMKPNLRLPVVGAALATLTLAACEPPPVDTVQRGYRGVGMELVINPDERARSVAENMPPDIIPQIADDDGPRAGDIYQNVQVLGDLSVGQFTRVMASITEWVSPEAGCAYCHEGNNFASEAPYTKRVSRVMFAMTQRANEDWGSKHVAPTGVTCYTCHRGQPVPEYVWAEDPGGPHAKGLARAEQNIAGKATVAYASLPYDPLTPFLSQDYDIRVASDTALPNGNRTSIKQTEWTYGLMMHFSDSLNANCTYCHNSRAWSDWEQSSPARLKAWHAIRMVREMNNAYIDSTADWLPDSRKGALGDPLKVNCKTCHQGAYKPMYGAQMIDQFPSLSKKTGVAVDMHKQGG</sequence>
<dbReference type="InterPro" id="IPR003158">
    <property type="entry name" value="Photosyn_RC_cyt_c-su"/>
</dbReference>
<feature type="binding site" description="axial binding residue" evidence="11">
    <location>
        <position position="159"/>
    </location>
    <ligand>
        <name>heme</name>
        <dbReference type="ChEBI" id="CHEBI:30413"/>
        <label>2</label>
    </ligand>
    <ligandPart>
        <name>Fe</name>
        <dbReference type="ChEBI" id="CHEBI:18248"/>
    </ligandPart>
</feature>
<comment type="function">
    <text evidence="1 9">The reaction center of purple bacteria contains a tightly bound cytochrome molecule which re-reduces the photo oxidized primary electron donor.</text>
</comment>
<feature type="signal peptide" evidence="12">
    <location>
        <begin position="1"/>
        <end position="22"/>
    </location>
</feature>
<evidence type="ECO:0000256" key="1">
    <source>
        <dbReference type="ARBA" id="ARBA00003196"/>
    </source>
</evidence>
<feature type="binding site" description="covalent" evidence="10">
    <location>
        <position position="311"/>
    </location>
    <ligand>
        <name>heme</name>
        <dbReference type="ChEBI" id="CHEBI:30413"/>
        <label>4</label>
    </ligand>
</feature>
<keyword evidence="6 9" id="KW-0479">Metal-binding</keyword>
<feature type="binding site" description="axial binding residue" evidence="11">
    <location>
        <position position="96"/>
    </location>
    <ligand>
        <name>heme</name>
        <dbReference type="ChEBI" id="CHEBI:30413"/>
        <label>1</label>
    </ligand>
    <ligandPart>
        <name>Fe</name>
        <dbReference type="ChEBI" id="CHEBI:18248"/>
    </ligandPart>
</feature>
<feature type="binding site" description="axial binding residue" evidence="11">
    <location>
        <position position="132"/>
    </location>
    <ligand>
        <name>heme</name>
        <dbReference type="ChEBI" id="CHEBI:30413"/>
        <label>2</label>
    </ligand>
    <ligandPart>
        <name>Fe</name>
        <dbReference type="ChEBI" id="CHEBI:18248"/>
    </ligandPart>
</feature>
<feature type="binding site" description="covalent" evidence="10">
    <location>
        <position position="155"/>
    </location>
    <ligand>
        <name>heme</name>
        <dbReference type="ChEBI" id="CHEBI:30413"/>
        <label>2</label>
    </ligand>
</feature>
<dbReference type="GO" id="GO:0020037">
    <property type="term" value="F:heme binding"/>
    <property type="evidence" value="ECO:0007669"/>
    <property type="project" value="InterPro"/>
</dbReference>
<feature type="binding site" description="covalent" evidence="10">
    <location>
        <position position="112"/>
    </location>
    <ligand>
        <name>heme</name>
        <dbReference type="ChEBI" id="CHEBI:30413"/>
        <label>1</label>
    </ligand>
</feature>
<keyword evidence="12" id="KW-0732">Signal</keyword>
<keyword evidence="5 9" id="KW-0349">Heme</keyword>
<keyword evidence="4 9" id="KW-0602">Photosynthesis</keyword>
<keyword evidence="8 9" id="KW-0408">Iron</keyword>
<dbReference type="GO" id="GO:0005506">
    <property type="term" value="F:iron ion binding"/>
    <property type="evidence" value="ECO:0007669"/>
    <property type="project" value="InterPro"/>
</dbReference>
<evidence type="ECO:0000256" key="10">
    <source>
        <dbReference type="PIRSR" id="PIRSR000017-1"/>
    </source>
</evidence>
<protein>
    <recommendedName>
        <fullName evidence="2 9">Photosynthetic reaction center cytochrome c subunit</fullName>
    </recommendedName>
</protein>
<evidence type="ECO:0000256" key="11">
    <source>
        <dbReference type="PIRSR" id="PIRSR000017-2"/>
    </source>
</evidence>
<evidence type="ECO:0000313" key="14">
    <source>
        <dbReference type="Proteomes" id="UP000294980"/>
    </source>
</evidence>
<evidence type="ECO:0000256" key="7">
    <source>
        <dbReference type="ARBA" id="ARBA00022982"/>
    </source>
</evidence>
<evidence type="ECO:0000256" key="4">
    <source>
        <dbReference type="ARBA" id="ARBA00022531"/>
    </source>
</evidence>
<dbReference type="OrthoDB" id="9813732at2"/>
<evidence type="ECO:0000313" key="13">
    <source>
        <dbReference type="EMBL" id="TCO77186.1"/>
    </source>
</evidence>
<dbReference type="InterPro" id="IPR023119">
    <property type="entry name" value="Multihaem_cyt_PRC_cyt_su-like"/>
</dbReference>
<keyword evidence="7 9" id="KW-0249">Electron transport</keyword>
<dbReference type="PIRSF" id="PIRSF000017">
    <property type="entry name" value="RC_cytochrome"/>
    <property type="match status" value="1"/>
</dbReference>
<feature type="binding site" description="axial binding residue" evidence="11">
    <location>
        <position position="255"/>
    </location>
    <ligand>
        <name>heme</name>
        <dbReference type="ChEBI" id="CHEBI:30413"/>
        <label>3</label>
    </ligand>
    <ligandPart>
        <name>Fe</name>
        <dbReference type="ChEBI" id="CHEBI:18248"/>
    </ligandPart>
</feature>
<dbReference type="RefSeq" id="WP_117317188.1">
    <property type="nucleotide sequence ID" value="NZ_QQSW01000008.1"/>
</dbReference>
<reference evidence="13 14" key="1">
    <citation type="submission" date="2019-03" db="EMBL/GenBank/DDBJ databases">
        <title>Genomic Encyclopedia of Type Strains, Phase IV (KMG-IV): sequencing the most valuable type-strain genomes for metagenomic binning, comparative biology and taxonomic classification.</title>
        <authorList>
            <person name="Goeker M."/>
        </authorList>
    </citation>
    <scope>NUCLEOTIDE SEQUENCE [LARGE SCALE GENOMIC DNA]</scope>
    <source>
        <strain evidence="13 14">DSM 23344</strain>
    </source>
</reference>
<dbReference type="Gene3D" id="1.10.468.10">
    <property type="entry name" value="Photosynthetic Reaction Center, subunit C, domain 2"/>
    <property type="match status" value="2"/>
</dbReference>
<keyword evidence="9" id="KW-0674">Reaction center</keyword>
<dbReference type="SUPFAM" id="SSF48695">
    <property type="entry name" value="Multiheme cytochromes"/>
    <property type="match status" value="1"/>
</dbReference>
<proteinExistence type="predicted"/>
<organism evidence="13 14">
    <name type="scientific">Chromatocurvus halotolerans</name>
    <dbReference type="NCBI Taxonomy" id="1132028"/>
    <lineage>
        <taxon>Bacteria</taxon>
        <taxon>Pseudomonadati</taxon>
        <taxon>Pseudomonadota</taxon>
        <taxon>Gammaproteobacteria</taxon>
        <taxon>Cellvibrionales</taxon>
        <taxon>Halieaceae</taxon>
        <taxon>Chromatocurvus</taxon>
    </lineage>
</organism>
<dbReference type="NCBIfam" id="NF040706">
    <property type="entry name" value="photo_cyt_PufC"/>
    <property type="match status" value="1"/>
</dbReference>
<feature type="chain" id="PRO_5020574479" description="Photosynthetic reaction center cytochrome c subunit" evidence="12">
    <location>
        <begin position="23"/>
        <end position="349"/>
    </location>
</feature>
<dbReference type="EMBL" id="SLWX01000003">
    <property type="protein sequence ID" value="TCO77186.1"/>
    <property type="molecule type" value="Genomic_DNA"/>
</dbReference>
<dbReference type="GO" id="GO:0009055">
    <property type="term" value="F:electron transfer activity"/>
    <property type="evidence" value="ECO:0007669"/>
    <property type="project" value="InterPro"/>
</dbReference>
<evidence type="ECO:0000256" key="2">
    <source>
        <dbReference type="ARBA" id="ARBA00015978"/>
    </source>
</evidence>
<feature type="binding site" description="covalent" evidence="10">
    <location>
        <position position="254"/>
    </location>
    <ligand>
        <name>heme</name>
        <dbReference type="ChEBI" id="CHEBI:30413"/>
        <label>3</label>
    </ligand>
</feature>
<dbReference type="Proteomes" id="UP000294980">
    <property type="component" value="Unassembled WGS sequence"/>
</dbReference>
<comment type="PTM">
    <text evidence="9 10">Binds 4 heme groups per subunit.</text>
</comment>
<dbReference type="Pfam" id="PF02276">
    <property type="entry name" value="CytoC_RC"/>
    <property type="match status" value="1"/>
</dbReference>
<feature type="binding site" description="axial binding residue" evidence="11">
    <location>
        <position position="113"/>
    </location>
    <ligand>
        <name>heme</name>
        <dbReference type="ChEBI" id="CHEBI:30413"/>
        <label>1</label>
    </ligand>
    <ligandPart>
        <name>Fe</name>
        <dbReference type="ChEBI" id="CHEBI:18248"/>
    </ligandPart>
</feature>
<dbReference type="CDD" id="cd09224">
    <property type="entry name" value="CytoC_RC"/>
    <property type="match status" value="1"/>
</dbReference>
<dbReference type="PROSITE" id="PS51257">
    <property type="entry name" value="PROKAR_LIPOPROTEIN"/>
    <property type="match status" value="1"/>
</dbReference>
<evidence type="ECO:0000256" key="5">
    <source>
        <dbReference type="ARBA" id="ARBA00022617"/>
    </source>
</evidence>
<evidence type="ECO:0000256" key="3">
    <source>
        <dbReference type="ARBA" id="ARBA00022448"/>
    </source>
</evidence>
<name>A0A4R2L0H7_9GAMM</name>
<evidence type="ECO:0000256" key="8">
    <source>
        <dbReference type="ARBA" id="ARBA00023004"/>
    </source>
</evidence>
<keyword evidence="14" id="KW-1185">Reference proteome</keyword>
<dbReference type="InterPro" id="IPR036280">
    <property type="entry name" value="Multihaem_cyt_sf"/>
</dbReference>
<dbReference type="AlphaFoldDB" id="A0A4R2L0H7"/>
<keyword evidence="3 9" id="KW-0813">Transport</keyword>
<feature type="binding site" description="covalent" evidence="10">
    <location>
        <position position="158"/>
    </location>
    <ligand>
        <name>heme</name>
        <dbReference type="ChEBI" id="CHEBI:30413"/>
        <label>2</label>
    </ligand>
</feature>
<feature type="binding site" description="axial binding residue" evidence="11">
    <location>
        <position position="147"/>
    </location>
    <ligand>
        <name>heme</name>
        <dbReference type="ChEBI" id="CHEBI:30413"/>
        <label>4</label>
    </ligand>
    <ligandPart>
        <name>Fe</name>
        <dbReference type="ChEBI" id="CHEBI:18248"/>
    </ligandPart>
</feature>